<organism evidence="1 2">
    <name type="scientific">Candidatus Limivivens intestinipullorum</name>
    <dbReference type="NCBI Taxonomy" id="2840858"/>
    <lineage>
        <taxon>Bacteria</taxon>
        <taxon>Bacillati</taxon>
        <taxon>Bacillota</taxon>
        <taxon>Clostridia</taxon>
        <taxon>Lachnospirales</taxon>
        <taxon>Lachnospiraceae</taxon>
        <taxon>Lachnospiraceae incertae sedis</taxon>
        <taxon>Candidatus Limivivens</taxon>
    </lineage>
</organism>
<dbReference type="AlphaFoldDB" id="A0A9D1JJZ8"/>
<proteinExistence type="predicted"/>
<name>A0A9D1JJZ8_9FIRM</name>
<sequence length="52" mass="6298">MRYPRDETILVEKADLDEYVEAVQECRREIDKFMAEHKPEWREAKEGTGRSR</sequence>
<comment type="caution">
    <text evidence="1">The sequence shown here is derived from an EMBL/GenBank/DDBJ whole genome shotgun (WGS) entry which is preliminary data.</text>
</comment>
<dbReference type="EMBL" id="DVIQ01000024">
    <property type="protein sequence ID" value="HIS30844.1"/>
    <property type="molecule type" value="Genomic_DNA"/>
</dbReference>
<gene>
    <name evidence="1" type="ORF">IAB44_04735</name>
</gene>
<reference evidence="1" key="1">
    <citation type="submission" date="2020-10" db="EMBL/GenBank/DDBJ databases">
        <authorList>
            <person name="Gilroy R."/>
        </authorList>
    </citation>
    <scope>NUCLEOTIDE SEQUENCE</scope>
    <source>
        <strain evidence="1">CHK190-19873</strain>
    </source>
</reference>
<accession>A0A9D1JJZ8</accession>
<evidence type="ECO:0000313" key="2">
    <source>
        <dbReference type="Proteomes" id="UP000823935"/>
    </source>
</evidence>
<dbReference type="Proteomes" id="UP000823935">
    <property type="component" value="Unassembled WGS sequence"/>
</dbReference>
<protein>
    <submittedName>
        <fullName evidence="1">Uncharacterized protein</fullName>
    </submittedName>
</protein>
<evidence type="ECO:0000313" key="1">
    <source>
        <dbReference type="EMBL" id="HIS30844.1"/>
    </source>
</evidence>
<reference evidence="1" key="2">
    <citation type="journal article" date="2021" name="PeerJ">
        <title>Extensive microbial diversity within the chicken gut microbiome revealed by metagenomics and culture.</title>
        <authorList>
            <person name="Gilroy R."/>
            <person name="Ravi A."/>
            <person name="Getino M."/>
            <person name="Pursley I."/>
            <person name="Horton D.L."/>
            <person name="Alikhan N.F."/>
            <person name="Baker D."/>
            <person name="Gharbi K."/>
            <person name="Hall N."/>
            <person name="Watson M."/>
            <person name="Adriaenssens E.M."/>
            <person name="Foster-Nyarko E."/>
            <person name="Jarju S."/>
            <person name="Secka A."/>
            <person name="Antonio M."/>
            <person name="Oren A."/>
            <person name="Chaudhuri R.R."/>
            <person name="La Ragione R."/>
            <person name="Hildebrand F."/>
            <person name="Pallen M.J."/>
        </authorList>
    </citation>
    <scope>NUCLEOTIDE SEQUENCE</scope>
    <source>
        <strain evidence="1">CHK190-19873</strain>
    </source>
</reference>